<dbReference type="Gene3D" id="3.30.40.10">
    <property type="entry name" value="Zinc/RING finger domain, C3HC4 (zinc finger)"/>
    <property type="match status" value="1"/>
</dbReference>
<keyword evidence="3" id="KW-1185">Reference proteome</keyword>
<dbReference type="RefSeq" id="WP_262596374.1">
    <property type="nucleotide sequence ID" value="NZ_CP103300.1"/>
</dbReference>
<reference evidence="2" key="1">
    <citation type="submission" date="2022-10" db="EMBL/GenBank/DDBJ databases">
        <title>Completed Genome Sequence of two octocoral isolated bacterium, Endozoicomonas euniceicola EF212T and Endozoicomonas gorgoniicola PS125T.</title>
        <authorList>
            <person name="Chiou Y.-J."/>
            <person name="Chen Y.-H."/>
        </authorList>
    </citation>
    <scope>NUCLEOTIDE SEQUENCE</scope>
    <source>
        <strain evidence="2">EF212</strain>
    </source>
</reference>
<protein>
    <submittedName>
        <fullName evidence="2">E3 ubiquitin protein ligase</fullName>
    </submittedName>
</protein>
<dbReference type="Pfam" id="PF13639">
    <property type="entry name" value="zf-RING_2"/>
    <property type="match status" value="1"/>
</dbReference>
<feature type="domain" description="RING-type" evidence="1">
    <location>
        <begin position="6"/>
        <end position="56"/>
    </location>
</feature>
<dbReference type="InterPro" id="IPR001841">
    <property type="entry name" value="Znf_RING"/>
</dbReference>
<proteinExistence type="predicted"/>
<organism evidence="2 3">
    <name type="scientific">Endozoicomonas euniceicola</name>
    <dbReference type="NCBI Taxonomy" id="1234143"/>
    <lineage>
        <taxon>Bacteria</taxon>
        <taxon>Pseudomonadati</taxon>
        <taxon>Pseudomonadota</taxon>
        <taxon>Gammaproteobacteria</taxon>
        <taxon>Oceanospirillales</taxon>
        <taxon>Endozoicomonadaceae</taxon>
        <taxon>Endozoicomonas</taxon>
    </lineage>
</organism>
<dbReference type="PROSITE" id="PS50089">
    <property type="entry name" value="ZF_RING_2"/>
    <property type="match status" value="1"/>
</dbReference>
<gene>
    <name evidence="2" type="ORF">NX720_17780</name>
</gene>
<dbReference type="Proteomes" id="UP001163255">
    <property type="component" value="Chromosome"/>
</dbReference>
<sequence>MSDDICMICLQAFDNEVRPGLSHDKVALPCFESHVFGRPCIVAWFDNGHLLCPFCQKKVSEEFAAGLNNRTYFQRMIDAATRTGISIWNVAKDVILATPFPTALGVIAHTTNQSSIALGPLALYNNIGALVTGFVGGIVLGGFVKIGHLPLIRVIPHGELMASLAQITAASGALLGHGSYPPLAFLGLSQTVANGVYGFGFGFELVSVVTRRLGEAV</sequence>
<evidence type="ECO:0000313" key="2">
    <source>
        <dbReference type="EMBL" id="UYM14727.1"/>
    </source>
</evidence>
<evidence type="ECO:0000259" key="1">
    <source>
        <dbReference type="PROSITE" id="PS50089"/>
    </source>
</evidence>
<dbReference type="EMBL" id="CP103300">
    <property type="protein sequence ID" value="UYM14727.1"/>
    <property type="molecule type" value="Genomic_DNA"/>
</dbReference>
<name>A0ABY6GPS3_9GAMM</name>
<dbReference type="InterPro" id="IPR013083">
    <property type="entry name" value="Znf_RING/FYVE/PHD"/>
</dbReference>
<dbReference type="SUPFAM" id="SSF57850">
    <property type="entry name" value="RING/U-box"/>
    <property type="match status" value="1"/>
</dbReference>
<accession>A0ABY6GPS3</accession>
<evidence type="ECO:0000313" key="3">
    <source>
        <dbReference type="Proteomes" id="UP001163255"/>
    </source>
</evidence>